<proteinExistence type="evidence at transcript level"/>
<name>W5R5F6_9MONO</name>
<accession>W5R5F6</accession>
<keyword evidence="1" id="KW-0808">Transferase</keyword>
<protein>
    <submittedName>
        <fullName evidence="1">RNA-dependent RNA polymerase</fullName>
    </submittedName>
</protein>
<reference evidence="1" key="1">
    <citation type="journal article" date="2014" name="PLoS ONE">
        <title>A preliminary study of viral metagenomics of French bat species in contact with humans: identification of new Mammalian viruses.</title>
        <authorList>
            <person name="Dacheux L."/>
            <person name="Cervantes-Gonzalez M."/>
            <person name="Guigon G."/>
            <person name="Thiberge J.M."/>
            <person name="Vandenbogaert M."/>
            <person name="Maufrais C."/>
            <person name="Caro V."/>
            <person name="Bourhy H."/>
        </authorList>
    </citation>
    <scope>NUCLEOTIDE SEQUENCE</scope>
    <source>
        <strain evidence="1">B6</strain>
    </source>
</reference>
<keyword evidence="1" id="KW-0696">RNA-directed RNA polymerase</keyword>
<evidence type="ECO:0000313" key="1">
    <source>
        <dbReference type="EMBL" id="AGN73381.1"/>
    </source>
</evidence>
<keyword evidence="1" id="KW-0548">Nucleotidyltransferase</keyword>
<sequence>GLPEGCIGKMAEDLISTCDWINIKGAVSQHLATLLSTLLSEKGVHTPELSVIMGGTLTHSLPTASDDRAGLA</sequence>
<dbReference type="EMBL" id="KF170228">
    <property type="protein sequence ID" value="AGN73381.1"/>
    <property type="molecule type" value="mRNA"/>
</dbReference>
<organism evidence="1">
    <name type="scientific">Bat bornavirus</name>
    <dbReference type="NCBI Taxonomy" id="1340806"/>
    <lineage>
        <taxon>Viruses</taxon>
        <taxon>Riboviria</taxon>
        <taxon>Orthornavirae</taxon>
        <taxon>Negarnaviricota</taxon>
        <taxon>Haploviricotina</taxon>
        <taxon>Monjiviricetes</taxon>
        <taxon>Mononegavirales</taxon>
        <taxon>Bornaviridae</taxon>
    </lineage>
</organism>
<dbReference type="GO" id="GO:0003968">
    <property type="term" value="F:RNA-directed RNA polymerase activity"/>
    <property type="evidence" value="ECO:0007669"/>
    <property type="project" value="UniProtKB-KW"/>
</dbReference>
<gene>
    <name evidence="1" type="primary">L</name>
</gene>
<feature type="non-terminal residue" evidence="1">
    <location>
        <position position="72"/>
    </location>
</feature>
<feature type="non-terminal residue" evidence="1">
    <location>
        <position position="1"/>
    </location>
</feature>